<name>A0A829BR13_STRMG</name>
<feature type="transmembrane region" description="Helical" evidence="1">
    <location>
        <begin position="28"/>
        <end position="46"/>
    </location>
</feature>
<organism evidence="2 3">
    <name type="scientific">Streptococcus mutans SM6</name>
    <dbReference type="NCBI Taxonomy" id="857119"/>
    <lineage>
        <taxon>Bacteria</taxon>
        <taxon>Bacillati</taxon>
        <taxon>Bacillota</taxon>
        <taxon>Bacilli</taxon>
        <taxon>Lactobacillales</taxon>
        <taxon>Streptococcaceae</taxon>
        <taxon>Streptococcus</taxon>
    </lineage>
</organism>
<feature type="transmembrane region" description="Helical" evidence="1">
    <location>
        <begin position="125"/>
        <end position="146"/>
    </location>
</feature>
<feature type="transmembrane region" description="Helical" evidence="1">
    <location>
        <begin position="5"/>
        <end position="22"/>
    </location>
</feature>
<evidence type="ECO:0000313" key="2">
    <source>
        <dbReference type="EMBL" id="EMC23864.1"/>
    </source>
</evidence>
<dbReference type="AlphaFoldDB" id="A0A829BR13"/>
<feature type="transmembrane region" description="Helical" evidence="1">
    <location>
        <begin position="93"/>
        <end position="113"/>
    </location>
</feature>
<evidence type="ECO:0000313" key="3">
    <source>
        <dbReference type="Proteomes" id="UP000011676"/>
    </source>
</evidence>
<feature type="transmembrane region" description="Helical" evidence="1">
    <location>
        <begin position="175"/>
        <end position="193"/>
    </location>
</feature>
<reference evidence="2 3" key="1">
    <citation type="journal article" date="2013" name="Mol. Biol. Evol.">
        <title>Evolutionary and population genomics of the cavity causing bacteria Streptococcus mutans.</title>
        <authorList>
            <person name="Cornejo O.E."/>
            <person name="Lefebure T."/>
            <person name="Pavinski Bitar P.D."/>
            <person name="Lang P."/>
            <person name="Richards V.P."/>
            <person name="Eilertson K."/>
            <person name="Do T."/>
            <person name="Beighton D."/>
            <person name="Zeng L."/>
            <person name="Ahn S.J."/>
            <person name="Burne R.A."/>
            <person name="Siepel A."/>
            <person name="Bustamante C.D."/>
            <person name="Stanhope M.J."/>
        </authorList>
    </citation>
    <scope>NUCLEOTIDE SEQUENCE [LARGE SCALE GENOMIC DNA]</scope>
    <source>
        <strain evidence="2 3">SM6</strain>
    </source>
</reference>
<dbReference type="InterPro" id="IPR009793">
    <property type="entry name" value="DUF1361"/>
</dbReference>
<dbReference type="Pfam" id="PF07099">
    <property type="entry name" value="DUF1361"/>
    <property type="match status" value="1"/>
</dbReference>
<dbReference type="RefSeq" id="WP_002265164.1">
    <property type="nucleotide sequence ID" value="NZ_AHSR01000023.1"/>
</dbReference>
<accession>A0A829BR13</accession>
<dbReference type="EMBL" id="AHSR01000023">
    <property type="protein sequence ID" value="EMC23864.1"/>
    <property type="molecule type" value="Genomic_DNA"/>
</dbReference>
<evidence type="ECO:0008006" key="4">
    <source>
        <dbReference type="Google" id="ProtNLM"/>
    </source>
</evidence>
<comment type="caution">
    <text evidence="2">The sequence shown here is derived from an EMBL/GenBank/DDBJ whole genome shotgun (WGS) entry which is preliminary data.</text>
</comment>
<evidence type="ECO:0000256" key="1">
    <source>
        <dbReference type="SAM" id="Phobius"/>
    </source>
</evidence>
<gene>
    <name evidence="2" type="ORF">SMU82_05777</name>
</gene>
<dbReference type="GeneID" id="93860016"/>
<proteinExistence type="predicted"/>
<keyword evidence="1" id="KW-1133">Transmembrane helix</keyword>
<protein>
    <recommendedName>
        <fullName evidence="4">DUF1361 domain-containing protein</fullName>
    </recommendedName>
</protein>
<keyword evidence="1" id="KW-0472">Membrane</keyword>
<feature type="transmembrane region" description="Helical" evidence="1">
    <location>
        <begin position="53"/>
        <end position="73"/>
    </location>
</feature>
<dbReference type="Proteomes" id="UP000011676">
    <property type="component" value="Unassembled WGS sequence"/>
</dbReference>
<keyword evidence="1" id="KW-0812">Transmembrane</keyword>
<sequence>MKNKLLISHLFFFMISGAIVYFQIKETYLIWNMFLALLALDFSFCLNRFKNLSLTFIFTLFWLFFYPNTFYMLTDLVHMDFIGSSFSNVQSLIHYFLFLASILFGSLCGVESVNQLLKRFVIKEYYFKLFVLILLSVISSFAIHLGRYARLNSWDLVLRPTVVITELSKLLSADVLPFIVGFSFIQIMVLLFLDKESSK</sequence>